<feature type="compositionally biased region" description="Polar residues" evidence="1">
    <location>
        <begin position="329"/>
        <end position="345"/>
    </location>
</feature>
<dbReference type="PANTHER" id="PTHR19328:SF75">
    <property type="entry name" value="ALDOSE SUGAR DEHYDROGENASE YLII"/>
    <property type="match status" value="1"/>
</dbReference>
<evidence type="ECO:0000256" key="1">
    <source>
        <dbReference type="SAM" id="MobiDB-lite"/>
    </source>
</evidence>
<organism evidence="3 4">
    <name type="scientific">Methanosphaerula palustris (strain ATCC BAA-1556 / DSM 19958 / E1-9c)</name>
    <dbReference type="NCBI Taxonomy" id="521011"/>
    <lineage>
        <taxon>Archaea</taxon>
        <taxon>Methanobacteriati</taxon>
        <taxon>Methanobacteriota</taxon>
        <taxon>Stenosarchaea group</taxon>
        <taxon>Methanomicrobia</taxon>
        <taxon>Methanomicrobiales</taxon>
        <taxon>Methanoregulaceae</taxon>
        <taxon>Methanosphaerula</taxon>
    </lineage>
</organism>
<evidence type="ECO:0000259" key="2">
    <source>
        <dbReference type="Pfam" id="PF07995"/>
    </source>
</evidence>
<evidence type="ECO:0000313" key="3">
    <source>
        <dbReference type="EMBL" id="ACL16620.1"/>
    </source>
</evidence>
<name>B8GHL5_METPE</name>
<dbReference type="HOGENOM" id="CLU_012344_3_2_2"/>
<dbReference type="EMBL" id="CP001338">
    <property type="protein sequence ID" value="ACL16620.1"/>
    <property type="molecule type" value="Genomic_DNA"/>
</dbReference>
<dbReference type="Proteomes" id="UP000002457">
    <property type="component" value="Chromosome"/>
</dbReference>
<feature type="region of interest" description="Disordered" evidence="1">
    <location>
        <begin position="329"/>
        <end position="349"/>
    </location>
</feature>
<reference evidence="3 4" key="1">
    <citation type="journal article" date="2015" name="Genome Announc.">
        <title>Complete Genome Sequence of Methanosphaerula palustris E1-9CT, a Hydrogenotrophic Methanogen Isolated from a Minerotrophic Fen Peatland.</title>
        <authorList>
            <person name="Cadillo-Quiroz H."/>
            <person name="Browne P."/>
            <person name="Kyrpides N."/>
            <person name="Woyke T."/>
            <person name="Goodwin L."/>
            <person name="Detter C."/>
            <person name="Yavitt J.B."/>
            <person name="Zinder S.H."/>
        </authorList>
    </citation>
    <scope>NUCLEOTIDE SEQUENCE [LARGE SCALE GENOMIC DNA]</scope>
    <source>
        <strain evidence="4">ATCC BAA-1556 / DSM 19958 / E1-9c</strain>
    </source>
</reference>
<feature type="region of interest" description="Disordered" evidence="1">
    <location>
        <begin position="1"/>
        <end position="48"/>
    </location>
</feature>
<protein>
    <submittedName>
        <fullName evidence="3">Blue (Type1) copper domain-containing protein</fullName>
    </submittedName>
</protein>
<dbReference type="eggNOG" id="arCOG02796">
    <property type="taxonomic scope" value="Archaea"/>
</dbReference>
<dbReference type="AlphaFoldDB" id="B8GHL5"/>
<dbReference type="InterPro" id="IPR012938">
    <property type="entry name" value="Glc/Sorbosone_DH"/>
</dbReference>
<proteinExistence type="predicted"/>
<accession>B8GHL5</accession>
<feature type="compositionally biased region" description="Polar residues" evidence="1">
    <location>
        <begin position="8"/>
        <end position="34"/>
    </location>
</feature>
<dbReference type="Pfam" id="PF07995">
    <property type="entry name" value="GSDH"/>
    <property type="match status" value="1"/>
</dbReference>
<dbReference type="PANTHER" id="PTHR19328">
    <property type="entry name" value="HEDGEHOG-INTERACTING PROTEIN"/>
    <property type="match status" value="1"/>
</dbReference>
<dbReference type="SUPFAM" id="SSF50952">
    <property type="entry name" value="Soluble quinoprotein glucose dehydrogenase"/>
    <property type="match status" value="1"/>
</dbReference>
<sequence>MAAAGCSKTGSSTGTQTITPGSGNGTDIQTTVTPGESGGQPAYMKDQSSYSVLSSGNASGTVGLKQVADGLTAPIALVSSHDDTGRLFAVDQTGVVRIIDKNGVTLPTPFLDLRDRMVTLSQTYDERGLLGIAFHPDYKNNGRIFVFYSAPLRDGGPDGWNCTNRLSEFKVSSTDPNQVDMSSERILLTIDKPSMNHNGGPILFGPDDGYLYLTTGDGGGANDVGLGHTTGTGNAQDLKSLLGKVLRIDVNQRDEGLMYAIPKDNPFVNKGWALPEIYAYGLRNPAYATFDSGDGHTLFIGDAGQQLFESVYQIKKGGNYGWNLKEGTHSFNPSQPGTPNSTVPTVGSRGESLTDPIIELGHDLGLVVVGGYVYRGTAIPGLTGKYLFGDWSESFTIGNGTLLLGTPPAINGTGTQNGMWSVGLVNISTSQNGRVNGFVRGFGEDDQHELYLLTSQASGPSGTTGKIYQITAPTAVKTPTTP</sequence>
<dbReference type="InterPro" id="IPR011041">
    <property type="entry name" value="Quinoprot_gluc/sorb_DH_b-prop"/>
</dbReference>
<dbReference type="STRING" id="521011.Mpal_1286"/>
<dbReference type="InterPro" id="IPR011042">
    <property type="entry name" value="6-blade_b-propeller_TolB-like"/>
</dbReference>
<dbReference type="Gene3D" id="2.120.10.30">
    <property type="entry name" value="TolB, C-terminal domain"/>
    <property type="match status" value="1"/>
</dbReference>
<dbReference type="KEGG" id="mpl:Mpal_1286"/>
<gene>
    <name evidence="3" type="ordered locus">Mpal_1286</name>
</gene>
<keyword evidence="4" id="KW-1185">Reference proteome</keyword>
<feature type="domain" description="Glucose/Sorbosone dehydrogenase" evidence="2">
    <location>
        <begin position="73"/>
        <end position="389"/>
    </location>
</feature>
<evidence type="ECO:0000313" key="4">
    <source>
        <dbReference type="Proteomes" id="UP000002457"/>
    </source>
</evidence>